<dbReference type="InterPro" id="IPR000209">
    <property type="entry name" value="Peptidase_S8/S53_dom"/>
</dbReference>
<feature type="active site" description="Charge relay system" evidence="5">
    <location>
        <position position="277"/>
    </location>
</feature>
<evidence type="ECO:0000313" key="8">
    <source>
        <dbReference type="Proteomes" id="UP001203687"/>
    </source>
</evidence>
<dbReference type="SUPFAM" id="SSF52743">
    <property type="entry name" value="Subtilisin-like"/>
    <property type="match status" value="1"/>
</dbReference>
<dbReference type="PRINTS" id="PR00723">
    <property type="entry name" value="SUBTILISIN"/>
</dbReference>
<dbReference type="RefSeq" id="WP_248413701.1">
    <property type="nucleotide sequence ID" value="NZ_JALPQF010000017.1"/>
</dbReference>
<comment type="caution">
    <text evidence="7">The sequence shown here is derived from an EMBL/GenBank/DDBJ whole genome shotgun (WGS) entry which is preliminary data.</text>
</comment>
<evidence type="ECO:0000256" key="4">
    <source>
        <dbReference type="ARBA" id="ARBA00022825"/>
    </source>
</evidence>
<keyword evidence="4 5" id="KW-0720">Serine protease</keyword>
<dbReference type="EMBL" id="JALPQF010000017">
    <property type="protein sequence ID" value="MCK8481920.1"/>
    <property type="molecule type" value="Genomic_DNA"/>
</dbReference>
<keyword evidence="3 5" id="KW-0378">Hydrolase</keyword>
<feature type="active site" description="Charge relay system" evidence="5">
    <location>
        <position position="63"/>
    </location>
</feature>
<comment type="similarity">
    <text evidence="1 5">Belongs to the peptidase S8 family.</text>
</comment>
<feature type="domain" description="Peptidase S8/S53" evidence="6">
    <location>
        <begin position="54"/>
        <end position="476"/>
    </location>
</feature>
<keyword evidence="8" id="KW-1185">Reference proteome</keyword>
<evidence type="ECO:0000256" key="5">
    <source>
        <dbReference type="PROSITE-ProRule" id="PRU01240"/>
    </source>
</evidence>
<dbReference type="Pfam" id="PF00082">
    <property type="entry name" value="Peptidase_S8"/>
    <property type="match status" value="1"/>
</dbReference>
<dbReference type="InterPro" id="IPR050131">
    <property type="entry name" value="Peptidase_S8_subtilisin-like"/>
</dbReference>
<evidence type="ECO:0000256" key="1">
    <source>
        <dbReference type="ARBA" id="ARBA00011073"/>
    </source>
</evidence>
<reference evidence="7" key="1">
    <citation type="submission" date="2022-04" db="EMBL/GenBank/DDBJ databases">
        <authorList>
            <person name="Ren T."/>
        </authorList>
    </citation>
    <scope>NUCLEOTIDE SEQUENCE</scope>
    <source>
        <strain evidence="7">F63249</strain>
    </source>
</reference>
<dbReference type="PROSITE" id="PS51892">
    <property type="entry name" value="SUBTILASE"/>
    <property type="match status" value="1"/>
</dbReference>
<proteinExistence type="inferred from homology"/>
<dbReference type="PANTHER" id="PTHR43806:SF11">
    <property type="entry name" value="CEREVISIN-RELATED"/>
    <property type="match status" value="1"/>
</dbReference>
<dbReference type="InterPro" id="IPR015500">
    <property type="entry name" value="Peptidase_S8_subtilisin-rel"/>
</dbReference>
<evidence type="ECO:0000313" key="7">
    <source>
        <dbReference type="EMBL" id="MCK8481920.1"/>
    </source>
</evidence>
<sequence length="529" mass="59704">MPLLKIENPYQDSISIHSKITTIKDWHLKDIIADTIPGISLEKAYNTILKNTTGETVIVAVLDTKVDIHHEAFKTQIWTNPNEIPDNHIDDDANGYIDDVHGWNFLGNTKGETVIIENFEYVRIIRTFETQVLNGVVSDTIFNNPEYKRAKEKLRTSLISSKASLEQSNKIFNFYLEARDALKSYFPEYNYSLDVLNSIDTVGNGLSKYVEEIKLIIQYNDSDKNMTRYNQDQKDTYHKKLNLSYFPRTLVGDDPNNLNDTVYGNNKTYDHLDTFTHGTRVVGMITNSSESSSDKNLIKILPVSILPNGGSTHDKDIALGIKYAVNQGAKVINMSFGKAFSLHSEWLKYAFLYAEKHNVLIVSASGNDAVNIDINSHIYPNDSYHETNEFCDNFLYVGASSHHLNSKLSTFSNYGKINVDIFSPGDSVYTTYPRNNYSFDSGTSLASAVASKVAALLFAYYPDLTASQVKHIIMDSGVEFPYRIKILSENEKEIDTPFYELSKSGKIINAYNAFIMADSITNQISVLKK</sequence>
<gene>
    <name evidence="7" type="ORF">MUY34_14900</name>
</gene>
<name>A0ABT0HC42_9FLAO</name>
<dbReference type="PANTHER" id="PTHR43806">
    <property type="entry name" value="PEPTIDASE S8"/>
    <property type="match status" value="1"/>
</dbReference>
<keyword evidence="2 5" id="KW-0645">Protease</keyword>
<dbReference type="Gene3D" id="3.40.50.200">
    <property type="entry name" value="Peptidase S8/S53 domain"/>
    <property type="match status" value="2"/>
</dbReference>
<evidence type="ECO:0000256" key="2">
    <source>
        <dbReference type="ARBA" id="ARBA00022670"/>
    </source>
</evidence>
<dbReference type="InterPro" id="IPR036852">
    <property type="entry name" value="Peptidase_S8/S53_dom_sf"/>
</dbReference>
<accession>A0ABT0HC42</accession>
<organism evidence="7 8">
    <name type="scientific">Psychroserpens algicola</name>
    <dbReference type="NCBI Taxonomy" id="1719034"/>
    <lineage>
        <taxon>Bacteria</taxon>
        <taxon>Pseudomonadati</taxon>
        <taxon>Bacteroidota</taxon>
        <taxon>Flavobacteriia</taxon>
        <taxon>Flavobacteriales</taxon>
        <taxon>Flavobacteriaceae</taxon>
        <taxon>Psychroserpens</taxon>
    </lineage>
</organism>
<dbReference type="SUPFAM" id="SSF101094">
    <property type="entry name" value="Staphylocoagulase"/>
    <property type="match status" value="1"/>
</dbReference>
<protein>
    <submittedName>
        <fullName evidence="7">S8 family serine peptidase</fullName>
    </submittedName>
</protein>
<evidence type="ECO:0000256" key="3">
    <source>
        <dbReference type="ARBA" id="ARBA00022801"/>
    </source>
</evidence>
<feature type="active site" description="Charge relay system" evidence="5">
    <location>
        <position position="444"/>
    </location>
</feature>
<evidence type="ECO:0000259" key="6">
    <source>
        <dbReference type="Pfam" id="PF00082"/>
    </source>
</evidence>
<dbReference type="Proteomes" id="UP001203687">
    <property type="component" value="Unassembled WGS sequence"/>
</dbReference>